<dbReference type="InterPro" id="IPR035892">
    <property type="entry name" value="C2_domain_sf"/>
</dbReference>
<reference evidence="5 6" key="1">
    <citation type="submission" date="2017-10" db="EMBL/GenBank/DDBJ databases">
        <title>A novel species of cold-tolerant Malassezia isolated from bats.</title>
        <authorList>
            <person name="Lorch J.M."/>
            <person name="Palmer J.M."/>
            <person name="Vanderwolf K.J."/>
            <person name="Schmidt K.Z."/>
            <person name="Verant M.L."/>
            <person name="Weller T.J."/>
            <person name="Blehert D.S."/>
        </authorList>
    </citation>
    <scope>NUCLEOTIDE SEQUENCE [LARGE SCALE GENOMIC DNA]</scope>
    <source>
        <strain evidence="5 6">NWHC:44797-103</strain>
    </source>
</reference>
<organism evidence="5 6">
    <name type="scientific">Malassezia vespertilionis</name>
    <dbReference type="NCBI Taxonomy" id="2020962"/>
    <lineage>
        <taxon>Eukaryota</taxon>
        <taxon>Fungi</taxon>
        <taxon>Dikarya</taxon>
        <taxon>Basidiomycota</taxon>
        <taxon>Ustilaginomycotina</taxon>
        <taxon>Malasseziomycetes</taxon>
        <taxon>Malasseziales</taxon>
        <taxon>Malasseziaceae</taxon>
        <taxon>Malassezia</taxon>
    </lineage>
</organism>
<feature type="domain" description="C2" evidence="2">
    <location>
        <begin position="849"/>
        <end position="971"/>
    </location>
</feature>
<evidence type="ECO:0000259" key="3">
    <source>
        <dbReference type="PROSITE" id="PS51258"/>
    </source>
</evidence>
<proteinExistence type="predicted"/>
<accession>A0A2N1J9K1</accession>
<feature type="region of interest" description="Disordered" evidence="1">
    <location>
        <begin position="1294"/>
        <end position="1314"/>
    </location>
</feature>
<dbReference type="STRING" id="2020962.A0A2N1J9K1"/>
<feature type="compositionally biased region" description="Low complexity" evidence="1">
    <location>
        <begin position="1294"/>
        <end position="1306"/>
    </location>
</feature>
<sequence length="1314" mass="148158">MASTSVSQSAHSANVQRRGVSDGDVYVFTLQTAYLAYLLRCVSANAALKSDPLPALPDTRRTPEMRINLGTVAERMRELRLNARTTRLPEKFMRKFVERIERIAMGRDAQYSMPLFRQTIGAFYGTLVEATTLRKLKESRNMDELVQLFLSSAQTSLRKRISDEKAWKEECHAETGLFVGVVRESLRSFGAVPRELSERLNEYARVESLSELGEAPTKRLSQEISPAAAASWPVMNAVGTLFSMDVAQLVMDIESIQRESTLAAGLSDLKRCVFCIHTNRSWPGAQGDFSSEDTYKKWRSNELSSLSALMVEICKADPSLLSTPSGDANANRPRKSLDAAFLETVRPDFMQPPEGIDEDGAFTYIPPDPLAAYHCIFARCMDLDLERIRQKDKDEEVLLTILSPLHEQLLQLVAVRWRIPRIYHITTNLRLLKVKFDCGEIPFECMHEALEKALQFCSADALLLRVQDQKRLLRCLDSLADSCMRNIYTVYKDMDAADMTELAPNLELITTTRSLISVIAPDRPHTGAVDAEMSELHEAVRISAIQSYTEKTTELFATEPLYLVQTMTLSLRWIQQKVQALDAKFPPALLSISPTYHIVQKLVPLYLDDLESIRDAALQQAIMMGDTAIYDALDLFQCVRDLMAMYEATEPLVPLRFDLCRWFAPYVQQWLALAEQRAQEWVLNAVRADTFAPIEGAVHSTSINDLFDALQQPLNFFLALKWPNRYGNACFLTEIAKCVSRLIELYCHTVESLFMAEMLPAKDAAAVPLSGFAAFLDSQRANEYLGALPPKQAAWLAKAKQSIAPERVVKPFFFEPQSCVKLNNIEAARTLLDVLYRRMDADAQAAILQHERADDSAIAAHGAPQHLFTVKIVRAELQSKEELRGYVENVSLDTFVTLSDDRGERLAKTRTILSTASPRWDEVLDIPVPEALWISATVWHREAEMPRILGRASLHLDPDNFAEQTVQEAWLDLDSGAGKLMVRINKEVIVDDILFHFGLAFRLLKRAEVDMVRVLVDHMSMFMRQYLSRSVLRSMVRARRVDLDRALDNVKALYTSAVAQTSFTIPPVDKSRAKMLSDQEIEEAIAPLLDYFEESLGTLKSSLSEDEAQFVLTCIWKEVLVTLEGLLVPPLADSPSDMKQLSEKEVDIVFKWLSFLRNYFNAYDPASGVAHGVPLDVLQGPKYRELLSYLLLHDQSTDQLMIECVRSFQAHLATDALAHRRTRRAKSVLDQRSLGTIKKHKRAKAYDDASSQADMAMKILRMRPGTGDFLAQQLVSMKTLKLGKDTARSAIPSLRRSSQRLSMLAASRKRDKAA</sequence>
<dbReference type="Pfam" id="PF06292">
    <property type="entry name" value="MUN"/>
    <property type="match status" value="1"/>
</dbReference>
<evidence type="ECO:0000256" key="1">
    <source>
        <dbReference type="SAM" id="MobiDB-lite"/>
    </source>
</evidence>
<evidence type="ECO:0000313" key="6">
    <source>
        <dbReference type="Proteomes" id="UP000232875"/>
    </source>
</evidence>
<dbReference type="InterPro" id="IPR014770">
    <property type="entry name" value="Munc13_1"/>
</dbReference>
<evidence type="ECO:0000313" key="5">
    <source>
        <dbReference type="EMBL" id="PKI83231.1"/>
    </source>
</evidence>
<dbReference type="PROSITE" id="PS50004">
    <property type="entry name" value="C2"/>
    <property type="match status" value="1"/>
</dbReference>
<dbReference type="PROSITE" id="PS51259">
    <property type="entry name" value="MHD2"/>
    <property type="match status" value="1"/>
</dbReference>
<dbReference type="InterPro" id="IPR052811">
    <property type="entry name" value="Glucose_resp_signaling"/>
</dbReference>
<evidence type="ECO:0000259" key="2">
    <source>
        <dbReference type="PROSITE" id="PS50004"/>
    </source>
</evidence>
<dbReference type="EMBL" id="KZ454992">
    <property type="protein sequence ID" value="PKI83231.1"/>
    <property type="molecule type" value="Genomic_DNA"/>
</dbReference>
<gene>
    <name evidence="5" type="ORF">MVES_003061</name>
</gene>
<dbReference type="SUPFAM" id="SSF49562">
    <property type="entry name" value="C2 domain (Calcium/lipid-binding domain, CaLB)"/>
    <property type="match status" value="1"/>
</dbReference>
<dbReference type="Gene3D" id="1.20.58.1100">
    <property type="match status" value="1"/>
</dbReference>
<dbReference type="PROSITE" id="PS51258">
    <property type="entry name" value="MHD1"/>
    <property type="match status" value="1"/>
</dbReference>
<dbReference type="SMART" id="SM00239">
    <property type="entry name" value="C2"/>
    <property type="match status" value="1"/>
</dbReference>
<dbReference type="PANTHER" id="PTHR47263">
    <property type="entry name" value="ADENYLATE CYCLASE ACTIVATION PROTEIN GIT1"/>
    <property type="match status" value="1"/>
</dbReference>
<protein>
    <submittedName>
        <fullName evidence="5">Uncharacterized protein</fullName>
    </submittedName>
</protein>
<dbReference type="InterPro" id="IPR010439">
    <property type="entry name" value="MUN_dom"/>
</dbReference>
<dbReference type="Gene3D" id="1.10.357.50">
    <property type="match status" value="1"/>
</dbReference>
<evidence type="ECO:0000259" key="4">
    <source>
        <dbReference type="PROSITE" id="PS51259"/>
    </source>
</evidence>
<name>A0A2N1J9K1_9BASI</name>
<dbReference type="InterPro" id="IPR000008">
    <property type="entry name" value="C2_dom"/>
</dbReference>
<feature type="domain" description="MHD2" evidence="4">
    <location>
        <begin position="1082"/>
        <end position="1204"/>
    </location>
</feature>
<dbReference type="OrthoDB" id="2015333at2759"/>
<keyword evidence="6" id="KW-1185">Reference proteome</keyword>
<dbReference type="PANTHER" id="PTHR47263:SF1">
    <property type="entry name" value="C2 DOMAIN PROTEIN (AFU_ORTHOLOGUE AFUA_7G02350)"/>
    <property type="match status" value="1"/>
</dbReference>
<dbReference type="InterPro" id="IPR014772">
    <property type="entry name" value="Munc13_dom-2"/>
</dbReference>
<feature type="domain" description="MHD1" evidence="3">
    <location>
        <begin position="627"/>
        <end position="750"/>
    </location>
</feature>
<dbReference type="Pfam" id="PF00168">
    <property type="entry name" value="C2"/>
    <property type="match status" value="1"/>
</dbReference>
<dbReference type="Proteomes" id="UP000232875">
    <property type="component" value="Unassembled WGS sequence"/>
</dbReference>